<keyword evidence="3" id="KW-1185">Reference proteome</keyword>
<keyword evidence="1" id="KW-1133">Transmembrane helix</keyword>
<proteinExistence type="predicted"/>
<evidence type="ECO:0000313" key="2">
    <source>
        <dbReference type="EMBL" id="GAP88271.1"/>
    </source>
</evidence>
<dbReference type="OrthoDB" id="3436860at2759"/>
<accession>A0A1W2TJ83</accession>
<keyword evidence="1" id="KW-0812">Transmembrane</keyword>
<protein>
    <submittedName>
        <fullName evidence="2">Putative cytochrome p450 protein</fullName>
    </submittedName>
</protein>
<keyword evidence="1" id="KW-0472">Membrane</keyword>
<name>A0A1W2TJ83_ROSNE</name>
<dbReference type="Proteomes" id="UP000054516">
    <property type="component" value="Unassembled WGS sequence"/>
</dbReference>
<dbReference type="STRING" id="77044.A0A1W2TJ83"/>
<feature type="transmembrane region" description="Helical" evidence="1">
    <location>
        <begin position="15"/>
        <end position="34"/>
    </location>
</feature>
<dbReference type="EMBL" id="DF977475">
    <property type="protein sequence ID" value="GAP88271.1"/>
    <property type="molecule type" value="Genomic_DNA"/>
</dbReference>
<reference evidence="2" key="1">
    <citation type="submission" date="2016-03" db="EMBL/GenBank/DDBJ databases">
        <title>Draft genome sequence of Rosellinia necatrix.</title>
        <authorList>
            <person name="Kanematsu S."/>
        </authorList>
    </citation>
    <scope>NUCLEOTIDE SEQUENCE [LARGE SCALE GENOMIC DNA]</scope>
    <source>
        <strain evidence="2">W97</strain>
    </source>
</reference>
<feature type="transmembrane region" description="Helical" evidence="1">
    <location>
        <begin position="118"/>
        <end position="142"/>
    </location>
</feature>
<organism evidence="2">
    <name type="scientific">Rosellinia necatrix</name>
    <name type="common">White root-rot fungus</name>
    <dbReference type="NCBI Taxonomy" id="77044"/>
    <lineage>
        <taxon>Eukaryota</taxon>
        <taxon>Fungi</taxon>
        <taxon>Dikarya</taxon>
        <taxon>Ascomycota</taxon>
        <taxon>Pezizomycotina</taxon>
        <taxon>Sordariomycetes</taxon>
        <taxon>Xylariomycetidae</taxon>
        <taxon>Xylariales</taxon>
        <taxon>Xylariaceae</taxon>
        <taxon>Rosellinia</taxon>
    </lineage>
</organism>
<sequence length="162" mass="18235">MAIHDWFDHAYKFRVHVVQVLLTILITVLAIAYIPTPGAIVTRIRIMVPIIGVKSLIIQAYQILTEHTTRFAKWKSPKANAILNCVEVLFWAAFTGLQFQTNAAICIGPACGLGWATALFSLVLLFLTLWMAVCTCLEFHLYRVSGKKGYGQKLPSDPEWER</sequence>
<gene>
    <name evidence="2" type="ORF">SAMD00023353_3000670</name>
</gene>
<evidence type="ECO:0000313" key="3">
    <source>
        <dbReference type="Proteomes" id="UP000054516"/>
    </source>
</evidence>
<dbReference type="AlphaFoldDB" id="A0A1W2TJ83"/>
<dbReference type="OMA" id="TRTNIWG"/>
<evidence type="ECO:0000256" key="1">
    <source>
        <dbReference type="SAM" id="Phobius"/>
    </source>
</evidence>